<evidence type="ECO:0000259" key="11">
    <source>
        <dbReference type="PROSITE" id="PS50259"/>
    </source>
</evidence>
<evidence type="ECO:0000256" key="10">
    <source>
        <dbReference type="SAM" id="SignalP"/>
    </source>
</evidence>
<dbReference type="Gene3D" id="3.40.50.2300">
    <property type="match status" value="2"/>
</dbReference>
<feature type="signal peptide" evidence="10">
    <location>
        <begin position="1"/>
        <end position="25"/>
    </location>
</feature>
<dbReference type="InterPro" id="IPR001828">
    <property type="entry name" value="ANF_lig-bd_rcpt"/>
</dbReference>
<evidence type="ECO:0000256" key="9">
    <source>
        <dbReference type="SAM" id="Phobius"/>
    </source>
</evidence>
<comment type="subcellular location">
    <subcellularLocation>
        <location evidence="1">Membrane</location>
        <topology evidence="1">Multi-pass membrane protein</topology>
    </subcellularLocation>
</comment>
<evidence type="ECO:0000256" key="4">
    <source>
        <dbReference type="ARBA" id="ARBA00023040"/>
    </source>
</evidence>
<dbReference type="AlphaFoldDB" id="A0A6V1PF52"/>
<feature type="transmembrane region" description="Helical" evidence="9">
    <location>
        <begin position="693"/>
        <end position="710"/>
    </location>
</feature>
<evidence type="ECO:0000256" key="7">
    <source>
        <dbReference type="ARBA" id="ARBA00023180"/>
    </source>
</evidence>
<evidence type="ECO:0000256" key="8">
    <source>
        <dbReference type="ARBA" id="ARBA00023224"/>
    </source>
</evidence>
<sequence>MMPSWWGIKLLLLSLVCCFIATVSTDDKQLNIGILLSWKGAWPAAPGAAVAILLAFEDLVQEQNLLPGYNISWVWMDSYCEANMAVAATLTLKDSYDLHGFIGPPCSVSLTRTGQIANFYEVPMISWAAASPLLSDKENFPVVSRTVGPYTKMSNIILKLMEHFDWKNCAILGANDDLYSATSEQLLSDLEDGGYNVMFYQSFTAVTADVGSGQKSSWMSQLRSTGVRIIFVLAYCDDMRDVLLAASDLGMLEGYAYLFFDVIEDCHADAAGLGDGRDEEARALFHHVLSVTWYTASTARYEQFVAEMDARRLNFSRYSHPPSGPLAPTTVNPEWLYASVNDSTYDMPSTDAFATIGGYASFLYDAIYLYYLAANDTLAAGFDPRHDGMEVVERVKGRSFAGMSGNVVIDENGDRSPDILLNMISIEGDDYIYTDVGLYESITDSLKLWVNESEWGWPGNSTTIPVDLLETKPNCQERDYYFTVSACDARAAARYVQFFWNETVACEGGVKLPSTVLLECDQVPFASATGRAVCAVCTLGAGVGLVLLGAVVALRRTPDIKASQPVFLGIFVGAAVAVTASNVLGLGPPTAATCLGRAWLFHLAFTAMFGALFLKAYRVWRIFGNKNLRRVKVTVAAILRFLGGLLLVDVALLGTWTVLAPPVAETTLLEITNVGAVPTAACRGSPTFGSLLGMYHVGLVLIGAYISYQTRMVSDKFSESKYIMFAIYQIALIGGLTLMVVSFDTSLSLQVMMGALGWTFSTISAVCVVVLPKLLRLWKPEWFPAVSGYGTQTGGVGGTAGGGVLGTAGNAVGATFGAARGGGTAAGRASP</sequence>
<feature type="transmembrane region" description="Helical" evidence="9">
    <location>
        <begin position="722"/>
        <end position="743"/>
    </location>
</feature>
<feature type="transmembrane region" description="Helical" evidence="9">
    <location>
        <begin position="638"/>
        <end position="659"/>
    </location>
</feature>
<dbReference type="SUPFAM" id="SSF53822">
    <property type="entry name" value="Periplasmic binding protein-like I"/>
    <property type="match status" value="1"/>
</dbReference>
<feature type="transmembrane region" description="Helical" evidence="9">
    <location>
        <begin position="599"/>
        <end position="617"/>
    </location>
</feature>
<accession>A0A6V1PF52</accession>
<keyword evidence="5 9" id="KW-0472">Membrane</keyword>
<dbReference type="GO" id="GO:0038039">
    <property type="term" value="C:G protein-coupled receptor heterodimeric complex"/>
    <property type="evidence" value="ECO:0007669"/>
    <property type="project" value="TreeGrafter"/>
</dbReference>
<dbReference type="PROSITE" id="PS50259">
    <property type="entry name" value="G_PROTEIN_RECEP_F3_4"/>
    <property type="match status" value="1"/>
</dbReference>
<dbReference type="Pfam" id="PF01094">
    <property type="entry name" value="ANF_receptor"/>
    <property type="match status" value="1"/>
</dbReference>
<dbReference type="EMBL" id="HBIU01016907">
    <property type="protein sequence ID" value="CAE0629211.1"/>
    <property type="molecule type" value="Transcribed_RNA"/>
</dbReference>
<protein>
    <recommendedName>
        <fullName evidence="11">G-protein coupled receptors family 3 profile domain-containing protein</fullName>
    </recommendedName>
</protein>
<dbReference type="PANTHER" id="PTHR10519">
    <property type="entry name" value="GABA-B RECEPTOR"/>
    <property type="match status" value="1"/>
</dbReference>
<keyword evidence="6" id="KW-0675">Receptor</keyword>
<feature type="domain" description="G-protein coupled receptors family 3 profile" evidence="11">
    <location>
        <begin position="529"/>
        <end position="777"/>
    </location>
</feature>
<dbReference type="GO" id="GO:0004965">
    <property type="term" value="F:G protein-coupled GABA receptor activity"/>
    <property type="evidence" value="ECO:0007669"/>
    <property type="project" value="InterPro"/>
</dbReference>
<keyword evidence="8" id="KW-0807">Transducer</keyword>
<gene>
    <name evidence="12" type="ORF">HAKA00212_LOCUS7893</name>
</gene>
<dbReference type="InterPro" id="IPR017978">
    <property type="entry name" value="GPCR_3_C"/>
</dbReference>
<evidence type="ECO:0000313" key="12">
    <source>
        <dbReference type="EMBL" id="CAE0629211.1"/>
    </source>
</evidence>
<dbReference type="Pfam" id="PF00003">
    <property type="entry name" value="7tm_3"/>
    <property type="match status" value="1"/>
</dbReference>
<keyword evidence="10" id="KW-0732">Signal</keyword>
<dbReference type="CDD" id="cd06352">
    <property type="entry name" value="PBP1_NPR_GC-like"/>
    <property type="match status" value="1"/>
</dbReference>
<dbReference type="InterPro" id="IPR000337">
    <property type="entry name" value="GPCR_3"/>
</dbReference>
<proteinExistence type="predicted"/>
<keyword evidence="7" id="KW-0325">Glycoprotein</keyword>
<evidence type="ECO:0000256" key="6">
    <source>
        <dbReference type="ARBA" id="ARBA00023170"/>
    </source>
</evidence>
<feature type="transmembrane region" description="Helical" evidence="9">
    <location>
        <begin position="530"/>
        <end position="554"/>
    </location>
</feature>
<dbReference type="CDD" id="cd15047">
    <property type="entry name" value="7tmC_GABA-B-like"/>
    <property type="match status" value="1"/>
</dbReference>
<feature type="transmembrane region" description="Helical" evidence="9">
    <location>
        <begin position="566"/>
        <end position="587"/>
    </location>
</feature>
<reference evidence="12" key="1">
    <citation type="submission" date="2021-01" db="EMBL/GenBank/DDBJ databases">
        <authorList>
            <person name="Corre E."/>
            <person name="Pelletier E."/>
            <person name="Niang G."/>
            <person name="Scheremetjew M."/>
            <person name="Finn R."/>
            <person name="Kale V."/>
            <person name="Holt S."/>
            <person name="Cochrane G."/>
            <person name="Meng A."/>
            <person name="Brown T."/>
            <person name="Cohen L."/>
        </authorList>
    </citation>
    <scope>NUCLEOTIDE SEQUENCE</scope>
    <source>
        <strain evidence="12">CCMP3107</strain>
    </source>
</reference>
<dbReference type="PANTHER" id="PTHR10519:SF20">
    <property type="entry name" value="G-PROTEIN COUPLED RECEPTOR 156-RELATED"/>
    <property type="match status" value="1"/>
</dbReference>
<dbReference type="InterPro" id="IPR028082">
    <property type="entry name" value="Peripla_BP_I"/>
</dbReference>
<keyword evidence="4" id="KW-0297">G-protein coupled receptor</keyword>
<dbReference type="GO" id="GO:0007214">
    <property type="term" value="P:gamma-aminobutyric acid signaling pathway"/>
    <property type="evidence" value="ECO:0007669"/>
    <property type="project" value="TreeGrafter"/>
</dbReference>
<feature type="chain" id="PRO_5030160761" description="G-protein coupled receptors family 3 profile domain-containing protein" evidence="10">
    <location>
        <begin position="26"/>
        <end position="831"/>
    </location>
</feature>
<evidence type="ECO:0000256" key="5">
    <source>
        <dbReference type="ARBA" id="ARBA00023136"/>
    </source>
</evidence>
<dbReference type="PRINTS" id="PR00248">
    <property type="entry name" value="GPCRMGR"/>
</dbReference>
<evidence type="ECO:0000256" key="2">
    <source>
        <dbReference type="ARBA" id="ARBA00022692"/>
    </source>
</evidence>
<evidence type="ECO:0000256" key="3">
    <source>
        <dbReference type="ARBA" id="ARBA00022989"/>
    </source>
</evidence>
<feature type="transmembrane region" description="Helical" evidence="9">
    <location>
        <begin position="749"/>
        <end position="771"/>
    </location>
</feature>
<evidence type="ECO:0000256" key="1">
    <source>
        <dbReference type="ARBA" id="ARBA00004141"/>
    </source>
</evidence>
<dbReference type="InterPro" id="IPR002455">
    <property type="entry name" value="GPCR3_GABA-B"/>
</dbReference>
<keyword evidence="3 9" id="KW-1133">Transmembrane helix</keyword>
<keyword evidence="2 9" id="KW-0812">Transmembrane</keyword>
<organism evidence="12">
    <name type="scientific">Heterosigma akashiwo</name>
    <name type="common">Chromophytic alga</name>
    <name type="synonym">Heterosigma carterae</name>
    <dbReference type="NCBI Taxonomy" id="2829"/>
    <lineage>
        <taxon>Eukaryota</taxon>
        <taxon>Sar</taxon>
        <taxon>Stramenopiles</taxon>
        <taxon>Ochrophyta</taxon>
        <taxon>Raphidophyceae</taxon>
        <taxon>Chattonellales</taxon>
        <taxon>Chattonellaceae</taxon>
        <taxon>Heterosigma</taxon>
    </lineage>
</organism>
<name>A0A6V1PF52_HETAK</name>